<dbReference type="STRING" id="375.BKD09_RS30975"/>
<dbReference type="SUPFAM" id="SSF46894">
    <property type="entry name" value="C-terminal effector domain of the bipartite response regulators"/>
    <property type="match status" value="1"/>
</dbReference>
<dbReference type="InterPro" id="IPR016032">
    <property type="entry name" value="Sig_transdc_resp-reg_C-effctor"/>
</dbReference>
<gene>
    <name evidence="2" type="ORF">MA20_26830</name>
</gene>
<organism evidence="2 3">
    <name type="scientific">Bradyrhizobium japonicum</name>
    <dbReference type="NCBI Taxonomy" id="375"/>
    <lineage>
        <taxon>Bacteria</taxon>
        <taxon>Pseudomonadati</taxon>
        <taxon>Pseudomonadota</taxon>
        <taxon>Alphaproteobacteria</taxon>
        <taxon>Hyphomicrobiales</taxon>
        <taxon>Nitrobacteraceae</taxon>
        <taxon>Bradyrhizobium</taxon>
    </lineage>
</organism>
<dbReference type="Gene3D" id="1.10.10.10">
    <property type="entry name" value="Winged helix-like DNA-binding domain superfamily/Winged helix DNA-binding domain"/>
    <property type="match status" value="1"/>
</dbReference>
<evidence type="ECO:0000259" key="1">
    <source>
        <dbReference type="SMART" id="SM00421"/>
    </source>
</evidence>
<dbReference type="Proteomes" id="UP000030377">
    <property type="component" value="Unassembled WGS sequence"/>
</dbReference>
<name>A0A0A3XSY4_BRAJP</name>
<protein>
    <submittedName>
        <fullName evidence="2">Transcriptional regulator</fullName>
    </submittedName>
</protein>
<dbReference type="GO" id="GO:0006355">
    <property type="term" value="P:regulation of DNA-templated transcription"/>
    <property type="evidence" value="ECO:0007669"/>
    <property type="project" value="InterPro"/>
</dbReference>
<reference evidence="2 3" key="1">
    <citation type="submission" date="2014-09" db="EMBL/GenBank/DDBJ databases">
        <title>Draft genome of Bradyrhizobium japonicum Is-34.</title>
        <authorList>
            <person name="Tsurumaru H."/>
            <person name="Yamakawa T."/>
            <person name="Hashimoto S."/>
            <person name="Okizaki K."/>
            <person name="Kanesaki Y."/>
            <person name="Yoshikawa H."/>
            <person name="Yajima S."/>
        </authorList>
    </citation>
    <scope>NUCLEOTIDE SEQUENCE [LARGE SCALE GENOMIC DNA]</scope>
    <source>
        <strain evidence="2 3">Is-34</strain>
    </source>
</reference>
<comment type="caution">
    <text evidence="2">The sequence shown here is derived from an EMBL/GenBank/DDBJ whole genome shotgun (WGS) entry which is preliminary data.</text>
</comment>
<dbReference type="RefSeq" id="WP_041957667.1">
    <property type="nucleotide sequence ID" value="NZ_JRPN01000020.1"/>
</dbReference>
<proteinExistence type="predicted"/>
<dbReference type="GO" id="GO:0003677">
    <property type="term" value="F:DNA binding"/>
    <property type="evidence" value="ECO:0007669"/>
    <property type="project" value="InterPro"/>
</dbReference>
<feature type="domain" description="HTH luxR-type" evidence="1">
    <location>
        <begin position="305"/>
        <end position="362"/>
    </location>
</feature>
<sequence>MHGLRKLPELVESIYDAGLDPSLWNNAVAGIRDFVGGQACGLFSKDSISKFGVTHYYCGADPRYIQLYSETYSKFDPLTVLPPHGEIVSIPDLVNFDEYRKGRFYQEWMQPQGCSDAANVVLEKSSCPVMMTVLSGRRMVDPAMKHRLSLIVPHASRALLINRAITSQLTLATALADVLDNLASGIFLLDAFCRVVHANSAGHALLAADDVVRSVAGQLVTSSAEANQTLREAFATRNEFVLLAARDRAIPLLSPSGGERYVAHILPLSSVLRNGSERVVDAAGALLLRKASLGGQSYGELIARTFDLTPAELRVFLSIVEIGGVPETAAALGIAETTAKTHLHRVFAKTGVSRQADLVKLAAGFSNPLVN</sequence>
<dbReference type="SMART" id="SM00421">
    <property type="entry name" value="HTH_LUXR"/>
    <property type="match status" value="1"/>
</dbReference>
<dbReference type="InterPro" id="IPR036388">
    <property type="entry name" value="WH-like_DNA-bd_sf"/>
</dbReference>
<dbReference type="EMBL" id="JRPN01000020">
    <property type="protein sequence ID" value="KGT76404.1"/>
    <property type="molecule type" value="Genomic_DNA"/>
</dbReference>
<dbReference type="AlphaFoldDB" id="A0A0A3XSY4"/>
<evidence type="ECO:0000313" key="2">
    <source>
        <dbReference type="EMBL" id="KGT76404.1"/>
    </source>
</evidence>
<dbReference type="InterPro" id="IPR000792">
    <property type="entry name" value="Tscrpt_reg_LuxR_C"/>
</dbReference>
<evidence type="ECO:0000313" key="3">
    <source>
        <dbReference type="Proteomes" id="UP000030377"/>
    </source>
</evidence>
<accession>A0A0A3XSY4</accession>